<dbReference type="InterPro" id="IPR042307">
    <property type="entry name" value="Reeler_sf"/>
</dbReference>
<dbReference type="PROSITE" id="PS51019">
    <property type="entry name" value="REELIN"/>
    <property type="match status" value="1"/>
</dbReference>
<evidence type="ECO:0000313" key="3">
    <source>
        <dbReference type="Proteomes" id="UP000821866"/>
    </source>
</evidence>
<comment type="caution">
    <text evidence="2">The sequence shown here is derived from an EMBL/GenBank/DDBJ whole genome shotgun (WGS) entry which is preliminary data.</text>
</comment>
<dbReference type="CDD" id="cd08544">
    <property type="entry name" value="Reeler"/>
    <property type="match status" value="1"/>
</dbReference>
<dbReference type="Pfam" id="PF02014">
    <property type="entry name" value="Reeler"/>
    <property type="match status" value="1"/>
</dbReference>
<evidence type="ECO:0000259" key="1">
    <source>
        <dbReference type="PROSITE" id="PS51019"/>
    </source>
</evidence>
<keyword evidence="3" id="KW-1185">Reference proteome</keyword>
<accession>A0A9J6DRQ0</accession>
<reference evidence="2" key="2">
    <citation type="submission" date="2021-09" db="EMBL/GenBank/DDBJ databases">
        <authorList>
            <person name="Jia N."/>
            <person name="Wang J."/>
            <person name="Shi W."/>
            <person name="Du L."/>
            <person name="Sun Y."/>
            <person name="Zhan W."/>
            <person name="Jiang J."/>
            <person name="Wang Q."/>
            <person name="Zhang B."/>
            <person name="Ji P."/>
            <person name="Sakyi L.B."/>
            <person name="Cui X."/>
            <person name="Yuan T."/>
            <person name="Jiang B."/>
            <person name="Yang W."/>
            <person name="Lam T.T.-Y."/>
            <person name="Chang Q."/>
            <person name="Ding S."/>
            <person name="Wang X."/>
            <person name="Zhu J."/>
            <person name="Ruan X."/>
            <person name="Zhao L."/>
            <person name="Wei J."/>
            <person name="Que T."/>
            <person name="Du C."/>
            <person name="Cheng J."/>
            <person name="Dai P."/>
            <person name="Han X."/>
            <person name="Huang E."/>
            <person name="Gao Y."/>
            <person name="Liu J."/>
            <person name="Shao H."/>
            <person name="Ye R."/>
            <person name="Li L."/>
            <person name="Wei W."/>
            <person name="Wang X."/>
            <person name="Wang C."/>
            <person name="Huo Q."/>
            <person name="Li W."/>
            <person name="Guo W."/>
            <person name="Chen H."/>
            <person name="Chen S."/>
            <person name="Zhou L."/>
            <person name="Zhou L."/>
            <person name="Ni X."/>
            <person name="Tian J."/>
            <person name="Zhou Y."/>
            <person name="Sheng Y."/>
            <person name="Liu T."/>
            <person name="Pan Y."/>
            <person name="Xia L."/>
            <person name="Li J."/>
            <person name="Zhao F."/>
            <person name="Cao W."/>
        </authorList>
    </citation>
    <scope>NUCLEOTIDE SEQUENCE</scope>
    <source>
        <strain evidence="2">Rmic-2018</strain>
        <tissue evidence="2">Larvae</tissue>
    </source>
</reference>
<dbReference type="EMBL" id="JABSTU010000008">
    <property type="protein sequence ID" value="KAH8024544.1"/>
    <property type="molecule type" value="Genomic_DNA"/>
</dbReference>
<sequence>MLRMLQLLAKSSHHRGFLVKALGDQGEDVGRFLPGPNYKPIPLCSGATHENNNKKMNVDFVWKAPVDKSGSVRFK</sequence>
<reference evidence="2" key="1">
    <citation type="journal article" date="2020" name="Cell">
        <title>Large-Scale Comparative Analyses of Tick Genomes Elucidate Their Genetic Diversity and Vector Capacities.</title>
        <authorList>
            <consortium name="Tick Genome and Microbiome Consortium (TIGMIC)"/>
            <person name="Jia N."/>
            <person name="Wang J."/>
            <person name="Shi W."/>
            <person name="Du L."/>
            <person name="Sun Y."/>
            <person name="Zhan W."/>
            <person name="Jiang J.F."/>
            <person name="Wang Q."/>
            <person name="Zhang B."/>
            <person name="Ji P."/>
            <person name="Bell-Sakyi L."/>
            <person name="Cui X.M."/>
            <person name="Yuan T.T."/>
            <person name="Jiang B.G."/>
            <person name="Yang W.F."/>
            <person name="Lam T.T."/>
            <person name="Chang Q.C."/>
            <person name="Ding S.J."/>
            <person name="Wang X.J."/>
            <person name="Zhu J.G."/>
            <person name="Ruan X.D."/>
            <person name="Zhao L."/>
            <person name="Wei J.T."/>
            <person name="Ye R.Z."/>
            <person name="Que T.C."/>
            <person name="Du C.H."/>
            <person name="Zhou Y.H."/>
            <person name="Cheng J.X."/>
            <person name="Dai P.F."/>
            <person name="Guo W.B."/>
            <person name="Han X.H."/>
            <person name="Huang E.J."/>
            <person name="Li L.F."/>
            <person name="Wei W."/>
            <person name="Gao Y.C."/>
            <person name="Liu J.Z."/>
            <person name="Shao H.Z."/>
            <person name="Wang X."/>
            <person name="Wang C.C."/>
            <person name="Yang T.C."/>
            <person name="Huo Q.B."/>
            <person name="Li W."/>
            <person name="Chen H.Y."/>
            <person name="Chen S.E."/>
            <person name="Zhou L.G."/>
            <person name="Ni X.B."/>
            <person name="Tian J.H."/>
            <person name="Sheng Y."/>
            <person name="Liu T."/>
            <person name="Pan Y.S."/>
            <person name="Xia L.Y."/>
            <person name="Li J."/>
            <person name="Zhao F."/>
            <person name="Cao W.C."/>
        </authorList>
    </citation>
    <scope>NUCLEOTIDE SEQUENCE</scope>
    <source>
        <strain evidence="2">Rmic-2018</strain>
    </source>
</reference>
<dbReference type="InterPro" id="IPR002861">
    <property type="entry name" value="Reeler_dom"/>
</dbReference>
<organism evidence="2 3">
    <name type="scientific">Rhipicephalus microplus</name>
    <name type="common">Cattle tick</name>
    <name type="synonym">Boophilus microplus</name>
    <dbReference type="NCBI Taxonomy" id="6941"/>
    <lineage>
        <taxon>Eukaryota</taxon>
        <taxon>Metazoa</taxon>
        <taxon>Ecdysozoa</taxon>
        <taxon>Arthropoda</taxon>
        <taxon>Chelicerata</taxon>
        <taxon>Arachnida</taxon>
        <taxon>Acari</taxon>
        <taxon>Parasitiformes</taxon>
        <taxon>Ixodida</taxon>
        <taxon>Ixodoidea</taxon>
        <taxon>Ixodidae</taxon>
        <taxon>Rhipicephalinae</taxon>
        <taxon>Rhipicephalus</taxon>
        <taxon>Boophilus</taxon>
    </lineage>
</organism>
<dbReference type="Proteomes" id="UP000821866">
    <property type="component" value="Chromosome 6"/>
</dbReference>
<proteinExistence type="predicted"/>
<dbReference type="Gene3D" id="2.60.40.4060">
    <property type="entry name" value="Reeler domain"/>
    <property type="match status" value="1"/>
</dbReference>
<evidence type="ECO:0000313" key="2">
    <source>
        <dbReference type="EMBL" id="KAH8024544.1"/>
    </source>
</evidence>
<gene>
    <name evidence="2" type="ORF">HPB51_025463</name>
</gene>
<protein>
    <recommendedName>
        <fullName evidence="1">Reelin domain-containing protein</fullName>
    </recommendedName>
</protein>
<dbReference type="AlphaFoldDB" id="A0A9J6DRQ0"/>
<feature type="domain" description="Reelin" evidence="1">
    <location>
        <begin position="1"/>
        <end position="75"/>
    </location>
</feature>
<name>A0A9J6DRQ0_RHIMP</name>
<dbReference type="VEuPathDB" id="VectorBase:LOC119172550"/>